<feature type="chain" id="PRO_5044853688" evidence="1">
    <location>
        <begin position="20"/>
        <end position="115"/>
    </location>
</feature>
<feature type="signal peptide" evidence="1">
    <location>
        <begin position="1"/>
        <end position="19"/>
    </location>
</feature>
<proteinExistence type="predicted"/>
<dbReference type="EMBL" id="JALLPB020000111">
    <property type="protein sequence ID" value="KAL3817283.1"/>
    <property type="molecule type" value="Genomic_DNA"/>
</dbReference>
<protein>
    <submittedName>
        <fullName evidence="2">Uncharacterized protein</fullName>
    </submittedName>
</protein>
<evidence type="ECO:0000256" key="1">
    <source>
        <dbReference type="SAM" id="SignalP"/>
    </source>
</evidence>
<organism evidence="2 3">
    <name type="scientific">Cyclostephanos tholiformis</name>
    <dbReference type="NCBI Taxonomy" id="382380"/>
    <lineage>
        <taxon>Eukaryota</taxon>
        <taxon>Sar</taxon>
        <taxon>Stramenopiles</taxon>
        <taxon>Ochrophyta</taxon>
        <taxon>Bacillariophyta</taxon>
        <taxon>Coscinodiscophyceae</taxon>
        <taxon>Thalassiosirophycidae</taxon>
        <taxon>Stephanodiscales</taxon>
        <taxon>Stephanodiscaceae</taxon>
        <taxon>Cyclostephanos</taxon>
    </lineage>
</organism>
<evidence type="ECO:0000313" key="3">
    <source>
        <dbReference type="Proteomes" id="UP001530377"/>
    </source>
</evidence>
<accession>A0ABD3RYG5</accession>
<dbReference type="SUPFAM" id="SSF48371">
    <property type="entry name" value="ARM repeat"/>
    <property type="match status" value="1"/>
</dbReference>
<dbReference type="AlphaFoldDB" id="A0ABD3RYG5"/>
<keyword evidence="3" id="KW-1185">Reference proteome</keyword>
<dbReference type="InterPro" id="IPR011989">
    <property type="entry name" value="ARM-like"/>
</dbReference>
<name>A0ABD3RYG5_9STRA</name>
<sequence length="115" mass="12651">MIWFIPMWLHADNASVCNAALSALVNVSAYVDRNRVSEIASSELDAIVNAMRNHQSIKSIQQNALIVLKKLSLCRANVMVMDQNPFIVPLINSAKSTCPTLQGRADELLRVLSAT</sequence>
<dbReference type="Gene3D" id="1.25.10.10">
    <property type="entry name" value="Leucine-rich Repeat Variant"/>
    <property type="match status" value="1"/>
</dbReference>
<dbReference type="InterPro" id="IPR016024">
    <property type="entry name" value="ARM-type_fold"/>
</dbReference>
<keyword evidence="1" id="KW-0732">Signal</keyword>
<dbReference type="Proteomes" id="UP001530377">
    <property type="component" value="Unassembled WGS sequence"/>
</dbReference>
<comment type="caution">
    <text evidence="2">The sequence shown here is derived from an EMBL/GenBank/DDBJ whole genome shotgun (WGS) entry which is preliminary data.</text>
</comment>
<gene>
    <name evidence="2" type="ORF">ACHAXA_003204</name>
</gene>
<evidence type="ECO:0000313" key="2">
    <source>
        <dbReference type="EMBL" id="KAL3817283.1"/>
    </source>
</evidence>
<reference evidence="2 3" key="1">
    <citation type="submission" date="2024-10" db="EMBL/GenBank/DDBJ databases">
        <title>Updated reference genomes for cyclostephanoid diatoms.</title>
        <authorList>
            <person name="Roberts W.R."/>
            <person name="Alverson A.J."/>
        </authorList>
    </citation>
    <scope>NUCLEOTIDE SEQUENCE [LARGE SCALE GENOMIC DNA]</scope>
    <source>
        <strain evidence="2 3">AJA228-03</strain>
    </source>
</reference>